<evidence type="ECO:0000313" key="3">
    <source>
        <dbReference type="Proteomes" id="UP000762676"/>
    </source>
</evidence>
<protein>
    <submittedName>
        <fullName evidence="2">Uncharacterized protein</fullName>
    </submittedName>
</protein>
<dbReference type="EMBL" id="BMAT01001722">
    <property type="protein sequence ID" value="GFR91248.1"/>
    <property type="molecule type" value="Genomic_DNA"/>
</dbReference>
<feature type="compositionally biased region" description="Basic residues" evidence="1">
    <location>
        <begin position="1"/>
        <end position="11"/>
    </location>
</feature>
<name>A0AAV4H2J7_9GAST</name>
<dbReference type="AlphaFoldDB" id="A0AAV4H2J7"/>
<feature type="region of interest" description="Disordered" evidence="1">
    <location>
        <begin position="1"/>
        <end position="24"/>
    </location>
</feature>
<sequence>MNRVRPNRKNIPKGNEIRANRSQDNIKQYILRRPCRPWIFNNYGLRSKAYGGPENKPNEPRIKAYDRPIKNHGPMVDKGPRAGQGPRLWWKNSKAYNGLTNKDDPRTYDGPGPITRGPRVRTTYSKGLSVRM</sequence>
<evidence type="ECO:0000256" key="1">
    <source>
        <dbReference type="SAM" id="MobiDB-lite"/>
    </source>
</evidence>
<evidence type="ECO:0000313" key="2">
    <source>
        <dbReference type="EMBL" id="GFR91248.1"/>
    </source>
</evidence>
<gene>
    <name evidence="2" type="ORF">ElyMa_000838800</name>
</gene>
<dbReference type="Proteomes" id="UP000762676">
    <property type="component" value="Unassembled WGS sequence"/>
</dbReference>
<proteinExistence type="predicted"/>
<comment type="caution">
    <text evidence="2">The sequence shown here is derived from an EMBL/GenBank/DDBJ whole genome shotgun (WGS) entry which is preliminary data.</text>
</comment>
<accession>A0AAV4H2J7</accession>
<organism evidence="2 3">
    <name type="scientific">Elysia marginata</name>
    <dbReference type="NCBI Taxonomy" id="1093978"/>
    <lineage>
        <taxon>Eukaryota</taxon>
        <taxon>Metazoa</taxon>
        <taxon>Spiralia</taxon>
        <taxon>Lophotrochozoa</taxon>
        <taxon>Mollusca</taxon>
        <taxon>Gastropoda</taxon>
        <taxon>Heterobranchia</taxon>
        <taxon>Euthyneura</taxon>
        <taxon>Panpulmonata</taxon>
        <taxon>Sacoglossa</taxon>
        <taxon>Placobranchoidea</taxon>
        <taxon>Plakobranchidae</taxon>
        <taxon>Elysia</taxon>
    </lineage>
</organism>
<reference evidence="2 3" key="1">
    <citation type="journal article" date="2021" name="Elife">
        <title>Chloroplast acquisition without the gene transfer in kleptoplastic sea slugs, Plakobranchus ocellatus.</title>
        <authorList>
            <person name="Maeda T."/>
            <person name="Takahashi S."/>
            <person name="Yoshida T."/>
            <person name="Shimamura S."/>
            <person name="Takaki Y."/>
            <person name="Nagai Y."/>
            <person name="Toyoda A."/>
            <person name="Suzuki Y."/>
            <person name="Arimoto A."/>
            <person name="Ishii H."/>
            <person name="Satoh N."/>
            <person name="Nishiyama T."/>
            <person name="Hasebe M."/>
            <person name="Maruyama T."/>
            <person name="Minagawa J."/>
            <person name="Obokata J."/>
            <person name="Shigenobu S."/>
        </authorList>
    </citation>
    <scope>NUCLEOTIDE SEQUENCE [LARGE SCALE GENOMIC DNA]</scope>
</reference>
<feature type="region of interest" description="Disordered" evidence="1">
    <location>
        <begin position="46"/>
        <end position="88"/>
    </location>
</feature>
<feature type="compositionally biased region" description="Basic and acidic residues" evidence="1">
    <location>
        <begin position="56"/>
        <end position="69"/>
    </location>
</feature>
<keyword evidence="3" id="KW-1185">Reference proteome</keyword>